<protein>
    <submittedName>
        <fullName evidence="2">Ribose/galactose ABC transporter substrate-binding protein</fullName>
    </submittedName>
</protein>
<dbReference type="InterPro" id="IPR050957">
    <property type="entry name" value="BMP_lipoprotein"/>
</dbReference>
<dbReference type="PROSITE" id="PS51257">
    <property type="entry name" value="PROKAR_LIPOPROTEIN"/>
    <property type="match status" value="1"/>
</dbReference>
<reference evidence="2 3" key="1">
    <citation type="submission" date="2017-12" db="EMBL/GenBank/DDBJ databases">
        <title>Complete genome sequence of Spiroplasma floricola 23-6 (ATCC 29989).</title>
        <authorList>
            <person name="Tsai Y.-M."/>
            <person name="Wu P.-S."/>
            <person name="Lo W.-S."/>
            <person name="Kuo C.-H."/>
        </authorList>
    </citation>
    <scope>NUCLEOTIDE SEQUENCE [LARGE SCALE GENOMIC DNA]</scope>
    <source>
        <strain evidence="2 3">23-6</strain>
    </source>
</reference>
<feature type="chain" id="PRO_5014849540" evidence="1">
    <location>
        <begin position="24"/>
        <end position="465"/>
    </location>
</feature>
<name>A0A2K8SD95_9MOLU</name>
<evidence type="ECO:0000313" key="2">
    <source>
        <dbReference type="EMBL" id="AUB31431.1"/>
    </source>
</evidence>
<dbReference type="Gene3D" id="3.40.50.2300">
    <property type="match status" value="2"/>
</dbReference>
<dbReference type="Proteomes" id="UP000231823">
    <property type="component" value="Chromosome"/>
</dbReference>
<dbReference type="EMBL" id="CP025057">
    <property type="protein sequence ID" value="AUB31431.1"/>
    <property type="molecule type" value="Genomic_DNA"/>
</dbReference>
<sequence>MKKLLSGLMAAAVVASSSSTVIACGSGSKTWNDIYLVTDAGKINDKSFNESGFEAGNKIMEMLKINEAREAEGKSKYDSIGYYQPPTVDDISKGYKNAKKVGAKTLILPGFHHAGDNLDQASKLIKENNGNAIFLDGSPVDSKGQKISNSVGFLFRADISAFYAGMSSIIWSIANDNYNSDNNLILATFGGTPNGLAVQSFMHGYLASIQVYNQLKSEDAGKTTIKNLLRIANSKLTDEEATNKMDAVNVKRANSQSNVNSGSAQTDYFTGTFNAGEGKDISTKLINTDKANVVMGVAGPQTGDLLGVIKANPSQKTMVVGVDSDQVNAYTDSSDKFITSAEKDLVAATIAGAAKTTYLNNTDFGKSAKDYIDKAIINDDQQKEIEANNGSWAGQEIYLNGKFSYSEKNKVNKNLHDAIEAAFNGNNLIEASTHYFTKLASSADWKVTLADAEITKYVNTVLKTN</sequence>
<dbReference type="KEGG" id="sfz:SFLOR_v1c03740"/>
<evidence type="ECO:0000313" key="3">
    <source>
        <dbReference type="Proteomes" id="UP000231823"/>
    </source>
</evidence>
<dbReference type="OrthoDB" id="9769871at2"/>
<dbReference type="PANTHER" id="PTHR34296:SF2">
    <property type="entry name" value="ABC TRANSPORTER GUANOSINE-BINDING PROTEIN NUPN"/>
    <property type="match status" value="1"/>
</dbReference>
<evidence type="ECO:0000256" key="1">
    <source>
        <dbReference type="SAM" id="SignalP"/>
    </source>
</evidence>
<feature type="signal peptide" evidence="1">
    <location>
        <begin position="1"/>
        <end position="23"/>
    </location>
</feature>
<gene>
    <name evidence="2" type="ORF">SFLOR_v1c03740</name>
</gene>
<organism evidence="2 3">
    <name type="scientific">Spiroplasma floricola 23-6</name>
    <dbReference type="NCBI Taxonomy" id="1336749"/>
    <lineage>
        <taxon>Bacteria</taxon>
        <taxon>Bacillati</taxon>
        <taxon>Mycoplasmatota</taxon>
        <taxon>Mollicutes</taxon>
        <taxon>Entomoplasmatales</taxon>
        <taxon>Spiroplasmataceae</taxon>
        <taxon>Spiroplasma</taxon>
    </lineage>
</organism>
<accession>A0A2K8SD95</accession>
<keyword evidence="1" id="KW-0732">Signal</keyword>
<dbReference type="PANTHER" id="PTHR34296">
    <property type="entry name" value="TRANSCRIPTIONAL ACTIVATOR PROTEIN MED"/>
    <property type="match status" value="1"/>
</dbReference>
<dbReference type="RefSeq" id="WP_157806923.1">
    <property type="nucleotide sequence ID" value="NZ_CP025057.1"/>
</dbReference>
<proteinExistence type="predicted"/>
<keyword evidence="3" id="KW-1185">Reference proteome</keyword>
<dbReference type="AlphaFoldDB" id="A0A2K8SD95"/>